<feature type="transmembrane region" description="Helical" evidence="1">
    <location>
        <begin position="1158"/>
        <end position="1178"/>
    </location>
</feature>
<keyword evidence="3" id="KW-1185">Reference proteome</keyword>
<feature type="transmembrane region" description="Helical" evidence="1">
    <location>
        <begin position="1240"/>
        <end position="1256"/>
    </location>
</feature>
<keyword evidence="1" id="KW-1133">Transmembrane helix</keyword>
<dbReference type="EMBL" id="JBHTBS010000001">
    <property type="protein sequence ID" value="MFC7336114.1"/>
    <property type="molecule type" value="Genomic_DNA"/>
</dbReference>
<feature type="transmembrane region" description="Helical" evidence="1">
    <location>
        <begin position="1070"/>
        <end position="1091"/>
    </location>
</feature>
<feature type="transmembrane region" description="Helical" evidence="1">
    <location>
        <begin position="1210"/>
        <end position="1233"/>
    </location>
</feature>
<reference evidence="3" key="1">
    <citation type="journal article" date="2019" name="Int. J. Syst. Evol. Microbiol.">
        <title>The Global Catalogue of Microorganisms (GCM) 10K type strain sequencing project: providing services to taxonomists for standard genome sequencing and annotation.</title>
        <authorList>
            <consortium name="The Broad Institute Genomics Platform"/>
            <consortium name="The Broad Institute Genome Sequencing Center for Infectious Disease"/>
            <person name="Wu L."/>
            <person name="Ma J."/>
        </authorList>
    </citation>
    <scope>NUCLEOTIDE SEQUENCE [LARGE SCALE GENOMIC DNA]</scope>
    <source>
        <strain evidence="3">CGMCC 4.1467</strain>
    </source>
</reference>
<sequence length="2300" mass="248951">MKAVRKNSKERRFGRLGLENLLGRILCGTGACHLLAATALAQGVGDGVAVLPVDKVRQPIPLFYSVEAETTASAMGEKISGAMNLKVRILQGRPDMLTIGLEGEGEVKDVTGSESLSWSVRRESDGSRFLDLKPKLKKPEPRPLFEEGRISLQTLVPMVPELPKIDGPKEFSFKVLFEHEFNRGEVVNLLLPGLGKAAGFSSKLVLKEAEGFRAKVLGLSALSRIDSDAIEFEGSGAGRLRLLVIPQGGELAGIELIDPVLDGKVSEDGESVAFVLRARVQVNHEDAALKLFEGVALGETTSGNGWHVRLTKSGDAWYHELVGDMLGVEAEVMSLPFEVAVKRNGDWQMLDFRLPAGVVVPVRISGLGAKVSFSKDEPVVPEQRGNVWQGHLNAAGQAKLAWKEESEEDDGALFFSSSEIAEVRVGAGLVRQASEIGFQVLQGKINSIRMKIEGAGEVLAVSGEQVLGWNPIEENGERYLAIELSRPIEGNGRLTVQAQAPLGGFPVKAQPMRFVPEGALRHSGYLRVANEGAVRLEIIAAKGMMQLSPDQFPGGKAAEGLRQVFVYRFPSASYDYSVAADQVLPEVSISEVTIHEMGETDRKILSDLELDIREAPLREWTVGIPEEFAVAEVSGASVADYSVAGEAMGGVRELKILFNAAVSGRQLVSLRLEKNQGAETGDWTLPVLEHREAKSSRGFIGVASAPGNRIVQGANGGLAETPVDYFPKKIEGLQQGFRIREEKWSATMKVEALGQSVQADVFHLYSLKEGVAYGSVVLNYFVVGAPASEWRLKVPEGIGNIDVTGQSVGRDWRREGDTLIVPLVRPAIGASTILVTFEQPMSARGGEIHPGEVRPLDVQSERGYIQVTSPLQVDASIGESKGSILRIDASELPAEYRLLSSAPTLEAWQYTAADPEITMNVSWYDVDEPVGEVIDFSSLKTHVSRNGQVATTARFYARSKGTTTLEVTLPAEAKLWETMVSGERVNARRDETKTLIPLPSQADPNEPIEVILRYGEEKRGKSVALVAPSVGTAVAVANWTVTGDEDRRLVPNGGTAELVRPVMTETGFEWIATRGRTAALMVLFLAALGFVLRRIKSIGVLGLVAMGGAMLWSFMLANEAMHERRTSLGTLEYTAPAVLVGDDLMVEVANVEAWKSMVSGPGIALLLGGFGLLGWALLRAVGRDKYVSLCVGGGIALLACGLLAQRGGAVLFFAVFGLTLLLGAVLPWAVGYLKGMRSTSVAAASLILLSLMMPRAEAEIPEGSSPAESITQKWVLDEGRLKAELAIRVRADEAGQRFHLLDSHAVLTGFEGFGLKAEKDKGGYFIVAEQAGVFTGRGEFEMGVKNPREGWVVPTGAAAAQEIRVQMNEAGWSFDATNAARVTQIGSDQDGVSGAVIVLGVGNESKISIRPMQRDASSEKVQFYTEVSDLFVPGPGVVNGLHRIAIRPARGVVRELVIMVPEEFTVGDVKDGPVGRWRFNPETRELSVAVEPGQEQPFAFSVATQRATESLPVDLKLRPMRVVGSEGAVGMLGLAFGGEAQAEGIKTEGMGAVNLDDFDARLLPRNAKSEPLALLQKAYRYGVEEASVSLKVTSVAPEIRAEMTQTLSLGADRMVLAADLVANITRAGVFKLMVEIPEGLEVESVTGASLSHWTESPSDGKRLISLNLNGRTLGEQAFSISLSAPSPGSLESWEVPRLLLRDATRQRGTLTVVPDRGLQVRAVSRSNVSQLDPREAGVPRPGALAFRLLQSDWALSLAVKELDSWVTAQALQEVTLREGQVLTRARVIYRIENAARKTLRVRLPGLDESAAATVRATGPAVGDFVPVEGEENLWEIRFQRGVVGETAVDIEFQRQSKDDKAQIMPLELIDTRQSSFFVSVKTGGRLDATVSSTPRGWQKTDWNGVPSGLRGDRRGDLADFLYRVAEVEGALEISVARHALAESERLRVKEGVLRTLISSEGSSITTVELRIQASAKATLKLALPEGVTPFNLAVNGEGVPLVRSGSKWLFYVTPSPVANQPALVEFSYAHESDQRGMLHGPRLGVPLENLIWDVFVPEGWLLADSRGDFQLVKQEESEALSLKAYLAMVDARRTRGKAEAVAELDQGYAWLRAGEQDKAGQVLGKAARNGFLDEASNEDARVQFRNLKMQQAVLGLNTRRQRNYFDNRFNGSQVENAQLEQAAEENPILQGQSNFDPKQFDRLMVGNSAEVTSSLKTIAQRIVEQQLEVESAPGSLEVQLPGQGRMLRFSRSLQVTTNEPMQLQLSLKRERPRGWLFGGIVAILSAAVLVVGWCGARKVA</sequence>
<protein>
    <submittedName>
        <fullName evidence="2">Uncharacterized protein</fullName>
    </submittedName>
</protein>
<keyword evidence="1" id="KW-0472">Membrane</keyword>
<comment type="caution">
    <text evidence="2">The sequence shown here is derived from an EMBL/GenBank/DDBJ whole genome shotgun (WGS) entry which is preliminary data.</text>
</comment>
<gene>
    <name evidence="2" type="ORF">ACFQY0_02905</name>
</gene>
<organism evidence="2 3">
    <name type="scientific">Haloferula chungangensis</name>
    <dbReference type="NCBI Taxonomy" id="1048331"/>
    <lineage>
        <taxon>Bacteria</taxon>
        <taxon>Pseudomonadati</taxon>
        <taxon>Verrucomicrobiota</taxon>
        <taxon>Verrucomicrobiia</taxon>
        <taxon>Verrucomicrobiales</taxon>
        <taxon>Verrucomicrobiaceae</taxon>
        <taxon>Haloferula</taxon>
    </lineage>
</organism>
<evidence type="ECO:0000313" key="2">
    <source>
        <dbReference type="EMBL" id="MFC7336114.1"/>
    </source>
</evidence>
<feature type="transmembrane region" description="Helical" evidence="1">
    <location>
        <begin position="1098"/>
        <end position="1117"/>
    </location>
</feature>
<name>A0ABW2L305_9BACT</name>
<keyword evidence="1" id="KW-0812">Transmembrane</keyword>
<dbReference type="Proteomes" id="UP001596472">
    <property type="component" value="Unassembled WGS sequence"/>
</dbReference>
<proteinExistence type="predicted"/>
<dbReference type="RefSeq" id="WP_379708906.1">
    <property type="nucleotide sequence ID" value="NZ_JBHTBS010000001.1"/>
</dbReference>
<accession>A0ABW2L305</accession>
<evidence type="ECO:0000313" key="3">
    <source>
        <dbReference type="Proteomes" id="UP001596472"/>
    </source>
</evidence>
<feature type="transmembrane region" description="Helical" evidence="1">
    <location>
        <begin position="2275"/>
        <end position="2296"/>
    </location>
</feature>
<evidence type="ECO:0000256" key="1">
    <source>
        <dbReference type="SAM" id="Phobius"/>
    </source>
</evidence>
<feature type="transmembrane region" description="Helical" evidence="1">
    <location>
        <begin position="1185"/>
        <end position="1204"/>
    </location>
</feature>